<name>A0AAW5T282_9MYCO</name>
<dbReference type="AlphaFoldDB" id="A0AAW5T282"/>
<evidence type="ECO:0008006" key="3">
    <source>
        <dbReference type="Google" id="ProtNLM"/>
    </source>
</evidence>
<dbReference type="Proteomes" id="UP001141659">
    <property type="component" value="Unassembled WGS sequence"/>
</dbReference>
<reference evidence="1" key="2">
    <citation type="journal article" date="2022" name="BMC Genomics">
        <title>Comparative genome analysis of mycobacteria focusing on tRNA and non-coding RNA.</title>
        <authorList>
            <person name="Behra P.R.K."/>
            <person name="Pettersson B.M.F."/>
            <person name="Ramesh M."/>
            <person name="Das S."/>
            <person name="Dasgupta S."/>
            <person name="Kirsebom L.A."/>
        </authorList>
    </citation>
    <scope>NUCLEOTIDE SEQUENCE</scope>
    <source>
        <strain evidence="1">DSM 44242</strain>
    </source>
</reference>
<sequence length="242" mass="27240">MNDIGKRDPIENEVDFARIADRIAEAIFVTRVESGALRIGDRPVEEIFAEFTSWARNWAHTPPPHPDKEDVRLITDHRQELLSQASGHAATGEHQTALVLYATWIEHELNAVLSRAFERKDVSDENIRALLRAVNLDPKITALWEVADIPPIETELVRSIRRIAALRNEFVHYKWTAAPVDPPGSGSKDRYAVAVEECEATCAALTKLTRSFLWDGRHEEVLTAFRGPWSTVQQDVDGSPSD</sequence>
<protein>
    <recommendedName>
        <fullName evidence="3">RiboL-PSP-HEPN domain-containing protein</fullName>
    </recommendedName>
</protein>
<dbReference type="RefSeq" id="WP_133058122.1">
    <property type="nucleotide sequence ID" value="NZ_JACKVC010000012.1"/>
</dbReference>
<accession>A0AAW5T282</accession>
<evidence type="ECO:0000313" key="1">
    <source>
        <dbReference type="EMBL" id="MCV7388369.1"/>
    </source>
</evidence>
<comment type="caution">
    <text evidence="1">The sequence shown here is derived from an EMBL/GenBank/DDBJ whole genome shotgun (WGS) entry which is preliminary data.</text>
</comment>
<organism evidence="1 2">
    <name type="scientific">Mycolicibacterium porcinum</name>
    <dbReference type="NCBI Taxonomy" id="39693"/>
    <lineage>
        <taxon>Bacteria</taxon>
        <taxon>Bacillati</taxon>
        <taxon>Actinomycetota</taxon>
        <taxon>Actinomycetes</taxon>
        <taxon>Mycobacteriales</taxon>
        <taxon>Mycobacteriaceae</taxon>
        <taxon>Mycolicibacterium</taxon>
    </lineage>
</organism>
<reference evidence="1" key="1">
    <citation type="submission" date="2020-07" db="EMBL/GenBank/DDBJ databases">
        <authorList>
            <person name="Pettersson B.M.F."/>
            <person name="Behra P.R.K."/>
            <person name="Ramesh M."/>
            <person name="Das S."/>
            <person name="Dasgupta S."/>
            <person name="Kirsebom L.A."/>
        </authorList>
    </citation>
    <scope>NUCLEOTIDE SEQUENCE</scope>
    <source>
        <strain evidence="1">DSM 44242</strain>
    </source>
</reference>
<dbReference type="EMBL" id="JACKVC010000012">
    <property type="protein sequence ID" value="MCV7388369.1"/>
    <property type="molecule type" value="Genomic_DNA"/>
</dbReference>
<gene>
    <name evidence="1" type="ORF">H5P34_09975</name>
</gene>
<evidence type="ECO:0000313" key="2">
    <source>
        <dbReference type="Proteomes" id="UP001141659"/>
    </source>
</evidence>
<proteinExistence type="predicted"/>